<protein>
    <submittedName>
        <fullName evidence="2">Uncharacterized protein</fullName>
    </submittedName>
</protein>
<dbReference type="Proteomes" id="UP000654075">
    <property type="component" value="Unassembled WGS sequence"/>
</dbReference>
<comment type="caution">
    <text evidence="2">The sequence shown here is derived from an EMBL/GenBank/DDBJ whole genome shotgun (WGS) entry which is preliminary data.</text>
</comment>
<dbReference type="AlphaFoldDB" id="A0A813G5B0"/>
<proteinExistence type="predicted"/>
<reference evidence="2" key="1">
    <citation type="submission" date="2021-02" db="EMBL/GenBank/DDBJ databases">
        <authorList>
            <person name="Dougan E. K."/>
            <person name="Rhodes N."/>
            <person name="Thang M."/>
            <person name="Chan C."/>
        </authorList>
    </citation>
    <scope>NUCLEOTIDE SEQUENCE</scope>
</reference>
<organism evidence="2 3">
    <name type="scientific">Polarella glacialis</name>
    <name type="common">Dinoflagellate</name>
    <dbReference type="NCBI Taxonomy" id="89957"/>
    <lineage>
        <taxon>Eukaryota</taxon>
        <taxon>Sar</taxon>
        <taxon>Alveolata</taxon>
        <taxon>Dinophyceae</taxon>
        <taxon>Suessiales</taxon>
        <taxon>Suessiaceae</taxon>
        <taxon>Polarella</taxon>
    </lineage>
</organism>
<dbReference type="EMBL" id="CAJNNV010027891">
    <property type="protein sequence ID" value="CAE8622095.1"/>
    <property type="molecule type" value="Genomic_DNA"/>
</dbReference>
<gene>
    <name evidence="2" type="ORF">PGLA1383_LOCUS39603</name>
</gene>
<evidence type="ECO:0000256" key="1">
    <source>
        <dbReference type="SAM" id="MobiDB-lite"/>
    </source>
</evidence>
<sequence length="447" mass="46465">MTAARSCARPSSLHGDRTKGRCPEAWNNAGQHVVHRTAAAWWQLHDSTGSEPKAARKLRRRSLPKSGPPTELPEYVGWPTSGPSEDKALLKMRQAKLKGHVDWVCWTKETKDGLHGKARNASRKPGATCCSTSSWCTNYGYVGADGEVHWPAEPAVGSARRFISVAWRCAAASDATDVPRTRSCDNRTWAMTQEAKPRQAGVGSSAKATTLGAPAPVTPAAKAPCSSAASLRLGVGDASCSPQVPKALGLSSGIAPMAWAWAEAQPPAADWWKQPLGGGAGALGAKAEGFEGELTALQGLGGLISSDAALLDAQRSWALLRSAYLAGADAKLSSMLSDADCRAATASGSSERRAAGAGPEVSIPFVDKSLDEAAWLVRSKLENLRHRTAEAAAVLSGSSWERQRRPALDAAAPAPLLESTPTPSPLLGAAEALSGAAATASPSAVMS</sequence>
<evidence type="ECO:0000313" key="2">
    <source>
        <dbReference type="EMBL" id="CAE8622095.1"/>
    </source>
</evidence>
<dbReference type="OrthoDB" id="408449at2759"/>
<name>A0A813G5B0_POLGL</name>
<feature type="region of interest" description="Disordered" evidence="1">
    <location>
        <begin position="1"/>
        <end position="24"/>
    </location>
</feature>
<evidence type="ECO:0000313" key="3">
    <source>
        <dbReference type="Proteomes" id="UP000654075"/>
    </source>
</evidence>
<feature type="region of interest" description="Disordered" evidence="1">
    <location>
        <begin position="45"/>
        <end position="79"/>
    </location>
</feature>
<accession>A0A813G5B0</accession>
<keyword evidence="3" id="KW-1185">Reference proteome</keyword>